<evidence type="ECO:0000313" key="2">
    <source>
        <dbReference type="Proteomes" id="UP000230706"/>
    </source>
</evidence>
<protein>
    <submittedName>
        <fullName evidence="1">Uncharacterized protein</fullName>
    </submittedName>
</protein>
<organism evidence="1 2">
    <name type="scientific">Candidatus Kaiserbacteria bacterium CG10_big_fil_rev_8_21_14_0_10_43_70</name>
    <dbReference type="NCBI Taxonomy" id="1974605"/>
    <lineage>
        <taxon>Bacteria</taxon>
        <taxon>Candidatus Kaiseribacteriota</taxon>
    </lineage>
</organism>
<dbReference type="Proteomes" id="UP000230706">
    <property type="component" value="Unassembled WGS sequence"/>
</dbReference>
<dbReference type="AlphaFoldDB" id="A0A2H0UJC8"/>
<reference evidence="2" key="1">
    <citation type="submission" date="2017-09" db="EMBL/GenBank/DDBJ databases">
        <title>Depth-based differentiation of microbial function through sediment-hosted aquifers and enrichment of novel symbionts in the deep terrestrial subsurface.</title>
        <authorList>
            <person name="Probst A.J."/>
            <person name="Ladd B."/>
            <person name="Jarett J.K."/>
            <person name="Geller-Mcgrath D.E."/>
            <person name="Sieber C.M.K."/>
            <person name="Emerson J.B."/>
            <person name="Anantharaman K."/>
            <person name="Thomas B.C."/>
            <person name="Malmstrom R."/>
            <person name="Stieglmeier M."/>
            <person name="Klingl A."/>
            <person name="Woyke T."/>
            <person name="Ryan C.M."/>
            <person name="Banfield J.F."/>
        </authorList>
    </citation>
    <scope>NUCLEOTIDE SEQUENCE [LARGE SCALE GENOMIC DNA]</scope>
</reference>
<sequence>MSDKVEFVDYQESLSIKVGRFLLSKGYDLASCTGLASNSLVETDSLGILRKDPEARPREYLFGLITRDPRRMFLGTVWLSNGSLGATEQNWVFEAYGRKHVELARQLAEEMASTFNVKIALRLVRDQPDVETYLSDYD</sequence>
<dbReference type="EMBL" id="PFBF01000007">
    <property type="protein sequence ID" value="PIR86507.1"/>
    <property type="molecule type" value="Genomic_DNA"/>
</dbReference>
<gene>
    <name evidence="1" type="ORF">COU13_00515</name>
</gene>
<comment type="caution">
    <text evidence="1">The sequence shown here is derived from an EMBL/GenBank/DDBJ whole genome shotgun (WGS) entry which is preliminary data.</text>
</comment>
<evidence type="ECO:0000313" key="1">
    <source>
        <dbReference type="EMBL" id="PIR86507.1"/>
    </source>
</evidence>
<proteinExistence type="predicted"/>
<name>A0A2H0UJC8_9BACT</name>
<accession>A0A2H0UJC8</accession>